<dbReference type="EMBL" id="JAEEGA010000005">
    <property type="protein sequence ID" value="MBP1041169.1"/>
    <property type="molecule type" value="Genomic_DNA"/>
</dbReference>
<reference evidence="2" key="1">
    <citation type="submission" date="2020-12" db="EMBL/GenBank/DDBJ databases">
        <title>Vagococcus allomyrinae sp. nov. and Enterococcus lavae sp. nov., isolated from the larvae of Allomyrina dichotoma.</title>
        <authorList>
            <person name="Lee S.D."/>
        </authorList>
    </citation>
    <scope>NUCLEOTIDE SEQUENCE</scope>
    <source>
        <strain evidence="2">BWB3-3</strain>
    </source>
</reference>
<dbReference type="GO" id="GO:0005886">
    <property type="term" value="C:plasma membrane"/>
    <property type="evidence" value="ECO:0007669"/>
    <property type="project" value="TreeGrafter"/>
</dbReference>
<evidence type="ECO:0000313" key="3">
    <source>
        <dbReference type="Proteomes" id="UP000674938"/>
    </source>
</evidence>
<dbReference type="Proteomes" id="UP000674938">
    <property type="component" value="Unassembled WGS sequence"/>
</dbReference>
<keyword evidence="1" id="KW-0472">Membrane</keyword>
<feature type="transmembrane region" description="Helical" evidence="1">
    <location>
        <begin position="34"/>
        <end position="55"/>
    </location>
</feature>
<feature type="transmembrane region" description="Helical" evidence="1">
    <location>
        <begin position="117"/>
        <end position="138"/>
    </location>
</feature>
<name>A0A940P9Z5_9ENTE</name>
<feature type="transmembrane region" description="Helical" evidence="1">
    <location>
        <begin position="12"/>
        <end position="28"/>
    </location>
</feature>
<dbReference type="RefSeq" id="WP_209526854.1">
    <property type="nucleotide sequence ID" value="NZ_JAEEGA010000005.1"/>
</dbReference>
<evidence type="ECO:0000256" key="1">
    <source>
        <dbReference type="SAM" id="Phobius"/>
    </source>
</evidence>
<sequence length="168" mass="18517">MEITKKDFKFGYFALGLLFLLVSFYTFSNPSINLVSIIVVFGALAIYKGVIELIANAKIKQVKGIIVGAVDIIIGLYLLMHILLGLILLPYVFAIWFTVDSIILLSSHTRSGQEKNGVYWLLLVLDILGIAVGVALFFDPIVSSLTLSLLVSIYILLAGINYLLSSFR</sequence>
<dbReference type="AlphaFoldDB" id="A0A940P9Z5"/>
<dbReference type="PANTHER" id="PTHR34989">
    <property type="entry name" value="PROTEIN HDED"/>
    <property type="match status" value="1"/>
</dbReference>
<keyword evidence="1" id="KW-1133">Transmembrane helix</keyword>
<dbReference type="Pfam" id="PF03729">
    <property type="entry name" value="DUF308"/>
    <property type="match status" value="2"/>
</dbReference>
<organism evidence="2 3">
    <name type="scientific">Vagococcus allomyrinae</name>
    <dbReference type="NCBI Taxonomy" id="2794353"/>
    <lineage>
        <taxon>Bacteria</taxon>
        <taxon>Bacillati</taxon>
        <taxon>Bacillota</taxon>
        <taxon>Bacilli</taxon>
        <taxon>Lactobacillales</taxon>
        <taxon>Enterococcaceae</taxon>
        <taxon>Vagococcus</taxon>
    </lineage>
</organism>
<dbReference type="InterPro" id="IPR052712">
    <property type="entry name" value="Acid_resist_chaperone_HdeD"/>
</dbReference>
<comment type="caution">
    <text evidence="2">The sequence shown here is derived from an EMBL/GenBank/DDBJ whole genome shotgun (WGS) entry which is preliminary data.</text>
</comment>
<gene>
    <name evidence="2" type="ORF">I6N95_09145</name>
</gene>
<dbReference type="InterPro" id="IPR005325">
    <property type="entry name" value="DUF308_memb"/>
</dbReference>
<keyword evidence="3" id="KW-1185">Reference proteome</keyword>
<proteinExistence type="predicted"/>
<feature type="transmembrane region" description="Helical" evidence="1">
    <location>
        <begin position="144"/>
        <end position="164"/>
    </location>
</feature>
<protein>
    <submittedName>
        <fullName evidence="2">DUF308 domain-containing protein</fullName>
    </submittedName>
</protein>
<accession>A0A940P9Z5</accession>
<dbReference type="PANTHER" id="PTHR34989:SF1">
    <property type="entry name" value="PROTEIN HDED"/>
    <property type="match status" value="1"/>
</dbReference>
<evidence type="ECO:0000313" key="2">
    <source>
        <dbReference type="EMBL" id="MBP1041169.1"/>
    </source>
</evidence>
<keyword evidence="1" id="KW-0812">Transmembrane</keyword>